<dbReference type="OMA" id="ENGSAQC"/>
<reference evidence="1" key="3">
    <citation type="submission" date="2025-09" db="UniProtKB">
        <authorList>
            <consortium name="Ensembl"/>
        </authorList>
    </citation>
    <scope>IDENTIFICATION</scope>
</reference>
<keyword evidence="2" id="KW-1185">Reference proteome</keyword>
<accession>A0A665T6P6</accession>
<dbReference type="InParanoid" id="A0A665T6P6"/>
<dbReference type="Proteomes" id="UP000472264">
    <property type="component" value="Chromosome 3"/>
</dbReference>
<proteinExistence type="predicted"/>
<evidence type="ECO:0000313" key="2">
    <source>
        <dbReference type="Proteomes" id="UP000472264"/>
    </source>
</evidence>
<organism evidence="1 2">
    <name type="scientific">Echeneis naucrates</name>
    <name type="common">Live sharksucker</name>
    <dbReference type="NCBI Taxonomy" id="173247"/>
    <lineage>
        <taxon>Eukaryota</taxon>
        <taxon>Metazoa</taxon>
        <taxon>Chordata</taxon>
        <taxon>Craniata</taxon>
        <taxon>Vertebrata</taxon>
        <taxon>Euteleostomi</taxon>
        <taxon>Actinopterygii</taxon>
        <taxon>Neopterygii</taxon>
        <taxon>Teleostei</taxon>
        <taxon>Neoteleostei</taxon>
        <taxon>Acanthomorphata</taxon>
        <taxon>Carangaria</taxon>
        <taxon>Carangiformes</taxon>
        <taxon>Echeneidae</taxon>
        <taxon>Echeneis</taxon>
    </lineage>
</organism>
<sequence length="131" mass="14240">DVPIPKAVQNSPAKYQIHLKSVSGPIDVLLLNKNTESSVAVVLPVPPPEEIFENAKLAMSALNATADAKQCTKSQQTSMKDIADLITRLMTSEVFSPLLRLSPPPSENEYLCNLDESEGLSDLFDVPVCNF</sequence>
<name>A0A665T6P6_ECHNA</name>
<protein>
    <recommendedName>
        <fullName evidence="3">E2F transcription factor CC-MB domain-containing protein</fullName>
    </recommendedName>
</protein>
<dbReference type="AlphaFoldDB" id="A0A665T6P6"/>
<reference evidence="1" key="2">
    <citation type="submission" date="2025-08" db="UniProtKB">
        <authorList>
            <consortium name="Ensembl"/>
        </authorList>
    </citation>
    <scope>IDENTIFICATION</scope>
</reference>
<reference evidence="1" key="1">
    <citation type="submission" date="2021-04" db="EMBL/GenBank/DDBJ databases">
        <authorList>
            <consortium name="Wellcome Sanger Institute Data Sharing"/>
        </authorList>
    </citation>
    <scope>NUCLEOTIDE SEQUENCE [LARGE SCALE GENOMIC DNA]</scope>
</reference>
<evidence type="ECO:0000313" key="1">
    <source>
        <dbReference type="Ensembl" id="ENSENLP00000005815.1"/>
    </source>
</evidence>
<dbReference type="Ensembl" id="ENSENLT00000006095.1">
    <property type="protein sequence ID" value="ENSENLP00000005815.1"/>
    <property type="gene ID" value="ENSENLG00000002813.1"/>
</dbReference>
<evidence type="ECO:0008006" key="3">
    <source>
        <dbReference type="Google" id="ProtNLM"/>
    </source>
</evidence>